<protein>
    <recommendedName>
        <fullName evidence="6">BAHD acyltransferase BIA1-like</fullName>
    </recommendedName>
</protein>
<dbReference type="Proteomes" id="UP000813462">
    <property type="component" value="Unassembled WGS sequence"/>
</dbReference>
<reference evidence="4" key="1">
    <citation type="journal article" date="2021" name="Front. Plant Sci.">
        <title>Chromosome-Scale Genome Assembly for Chinese Sour Jujube and Insights Into Its Genome Evolution and Domestication Signature.</title>
        <authorList>
            <person name="Shen L.-Y."/>
            <person name="Luo H."/>
            <person name="Wang X.-L."/>
            <person name="Wang X.-M."/>
            <person name="Qiu X.-J."/>
            <person name="Liu H."/>
            <person name="Zhou S.-S."/>
            <person name="Jia K.-H."/>
            <person name="Nie S."/>
            <person name="Bao Y.-T."/>
            <person name="Zhang R.-G."/>
            <person name="Yun Q.-Z."/>
            <person name="Chai Y.-H."/>
            <person name="Lu J.-Y."/>
            <person name="Li Y."/>
            <person name="Zhao S.-W."/>
            <person name="Mao J.-F."/>
            <person name="Jia S.-G."/>
            <person name="Mao Y.-M."/>
        </authorList>
    </citation>
    <scope>NUCLEOTIDE SEQUENCE</scope>
    <source>
        <strain evidence="4">AT0</strain>
        <tissue evidence="4">Leaf</tissue>
    </source>
</reference>
<dbReference type="EMBL" id="JAEACU010000006">
    <property type="protein sequence ID" value="KAH7525019.1"/>
    <property type="molecule type" value="Genomic_DNA"/>
</dbReference>
<dbReference type="AlphaFoldDB" id="A0A978VAT4"/>
<evidence type="ECO:0000256" key="1">
    <source>
        <dbReference type="ARBA" id="ARBA00009861"/>
    </source>
</evidence>
<evidence type="ECO:0000313" key="4">
    <source>
        <dbReference type="EMBL" id="KAH7525019.1"/>
    </source>
</evidence>
<dbReference type="InterPro" id="IPR023213">
    <property type="entry name" value="CAT-like_dom_sf"/>
</dbReference>
<comment type="caution">
    <text evidence="4">The sequence shown here is derived from an EMBL/GenBank/DDBJ whole genome shotgun (WGS) entry which is preliminary data.</text>
</comment>
<dbReference type="PANTHER" id="PTHR31623">
    <property type="entry name" value="F21J9.9"/>
    <property type="match status" value="1"/>
</dbReference>
<name>A0A978VAT4_ZIZJJ</name>
<evidence type="ECO:0000256" key="3">
    <source>
        <dbReference type="ARBA" id="ARBA00023315"/>
    </source>
</evidence>
<dbReference type="Pfam" id="PF02458">
    <property type="entry name" value="Transferase"/>
    <property type="match status" value="1"/>
</dbReference>
<dbReference type="GO" id="GO:0016746">
    <property type="term" value="F:acyltransferase activity"/>
    <property type="evidence" value="ECO:0007669"/>
    <property type="project" value="UniProtKB-KW"/>
</dbReference>
<keyword evidence="2" id="KW-0808">Transferase</keyword>
<evidence type="ECO:0000313" key="5">
    <source>
        <dbReference type="Proteomes" id="UP000813462"/>
    </source>
</evidence>
<gene>
    <name evidence="4" type="ORF">FEM48_Zijuj06G0180700</name>
</gene>
<dbReference type="PANTHER" id="PTHR31623:SF19">
    <property type="entry name" value="VINORINE SYNTHASE-RELATED"/>
    <property type="match status" value="1"/>
</dbReference>
<dbReference type="SMR" id="A0A978VAT4"/>
<comment type="similarity">
    <text evidence="1">Belongs to the plant acyltransferase family.</text>
</comment>
<evidence type="ECO:0008006" key="6">
    <source>
        <dbReference type="Google" id="ProtNLM"/>
    </source>
</evidence>
<accession>A0A978VAT4</accession>
<dbReference type="Gene3D" id="3.30.559.10">
    <property type="entry name" value="Chloramphenicol acetyltransferase-like domain"/>
    <property type="match status" value="2"/>
</dbReference>
<evidence type="ECO:0000256" key="2">
    <source>
        <dbReference type="ARBA" id="ARBA00022679"/>
    </source>
</evidence>
<sequence>MKTEIISRTCIKPSIPTPPHLKTFTFSLLDQLCTSVHANMTFFYPSNGDDSVSKFSSKSHRLQRSLCQTLTHFYPLAGRLQDSASIVCNDDGAYFIEAKTDGSLSEFLSKPNTTVLEKFLPSTDPETEKISNGSLFLVQFTLFSCGGTAVSISHSHKIVDLAALLIFLKSWTAASRGNEEPEVPDFCGASLLPPREIPSISGASSLINHAPPKFVAKRFVFEASKIADLRARVVGAGSTAGQEFQPSRGELVLAVIWKCAMAASNTKSKSGSSTSLSSATFQPSALFQGMDLRTKMEPPLPETVFGNFMWPFFVVLENERDMELHVMVRNMRKAMNDFLINKVNTFKGDEAFSTIMDSLKEREEVLKKKTGLKVYKCSSGCKFPLNETDFGWGKPAWFTSLNKLVSNTITLFNTKSGGVEAFVTLDEEDMAIFEKDEMLLSYASLNPSISLLPYNTSNDFRFSKL</sequence>
<organism evidence="4 5">
    <name type="scientific">Ziziphus jujuba var. spinosa</name>
    <dbReference type="NCBI Taxonomy" id="714518"/>
    <lineage>
        <taxon>Eukaryota</taxon>
        <taxon>Viridiplantae</taxon>
        <taxon>Streptophyta</taxon>
        <taxon>Embryophyta</taxon>
        <taxon>Tracheophyta</taxon>
        <taxon>Spermatophyta</taxon>
        <taxon>Magnoliopsida</taxon>
        <taxon>eudicotyledons</taxon>
        <taxon>Gunneridae</taxon>
        <taxon>Pentapetalae</taxon>
        <taxon>rosids</taxon>
        <taxon>fabids</taxon>
        <taxon>Rosales</taxon>
        <taxon>Rhamnaceae</taxon>
        <taxon>Paliureae</taxon>
        <taxon>Ziziphus</taxon>
    </lineage>
</organism>
<keyword evidence="3" id="KW-0012">Acyltransferase</keyword>
<proteinExistence type="inferred from homology"/>